<evidence type="ECO:0008006" key="3">
    <source>
        <dbReference type="Google" id="ProtNLM"/>
    </source>
</evidence>
<name>A0ABW3E9K1_9ACTN</name>
<comment type="caution">
    <text evidence="1">The sequence shown here is derived from an EMBL/GenBank/DDBJ whole genome shotgun (WGS) entry which is preliminary data.</text>
</comment>
<proteinExistence type="predicted"/>
<evidence type="ECO:0000313" key="1">
    <source>
        <dbReference type="EMBL" id="MFD0891578.1"/>
    </source>
</evidence>
<organism evidence="1 2">
    <name type="scientific">Streptosporangium algeriense</name>
    <dbReference type="NCBI Taxonomy" id="1682748"/>
    <lineage>
        <taxon>Bacteria</taxon>
        <taxon>Bacillati</taxon>
        <taxon>Actinomycetota</taxon>
        <taxon>Actinomycetes</taxon>
        <taxon>Streptosporangiales</taxon>
        <taxon>Streptosporangiaceae</taxon>
        <taxon>Streptosporangium</taxon>
    </lineage>
</organism>
<keyword evidence="2" id="KW-1185">Reference proteome</keyword>
<feature type="non-terminal residue" evidence="1">
    <location>
        <position position="199"/>
    </location>
</feature>
<gene>
    <name evidence="1" type="ORF">ACFQ08_44110</name>
</gene>
<sequence>AGLAFVNDGRATTVLRLTGRPSAPEALCVVPEALRGGVWLDERGERLAVRFDDSRDGAVLDLRTGGLEALPDALTGVHLLGHAPGTGVSLIAARVDGTYRIGFHRDDDERPAFPDRLNGIEGVVTPLALDPTGRRVALAVHRGARSHLLLHDLAADTPTQVELPPGILIPVASWGEGGLHVVLSAPDRPPHPLRVEEGG</sequence>
<feature type="non-terminal residue" evidence="1">
    <location>
        <position position="1"/>
    </location>
</feature>
<dbReference type="EMBL" id="JBHTHX010003300">
    <property type="protein sequence ID" value="MFD0891578.1"/>
    <property type="molecule type" value="Genomic_DNA"/>
</dbReference>
<protein>
    <recommendedName>
        <fullName evidence="3">S9 family peptidase</fullName>
    </recommendedName>
</protein>
<dbReference type="SUPFAM" id="SSF82171">
    <property type="entry name" value="DPP6 N-terminal domain-like"/>
    <property type="match status" value="1"/>
</dbReference>
<dbReference type="Proteomes" id="UP001597024">
    <property type="component" value="Unassembled WGS sequence"/>
</dbReference>
<reference evidence="2" key="1">
    <citation type="journal article" date="2019" name="Int. J. Syst. Evol. Microbiol.">
        <title>The Global Catalogue of Microorganisms (GCM) 10K type strain sequencing project: providing services to taxonomists for standard genome sequencing and annotation.</title>
        <authorList>
            <consortium name="The Broad Institute Genomics Platform"/>
            <consortium name="The Broad Institute Genome Sequencing Center for Infectious Disease"/>
            <person name="Wu L."/>
            <person name="Ma J."/>
        </authorList>
    </citation>
    <scope>NUCLEOTIDE SEQUENCE [LARGE SCALE GENOMIC DNA]</scope>
    <source>
        <strain evidence="2">CCUG 62974</strain>
    </source>
</reference>
<accession>A0ABW3E9K1</accession>
<evidence type="ECO:0000313" key="2">
    <source>
        <dbReference type="Proteomes" id="UP001597024"/>
    </source>
</evidence>